<evidence type="ECO:0000313" key="3">
    <source>
        <dbReference type="EMBL" id="AKP67757.1"/>
    </source>
</evidence>
<feature type="domain" description="DUF1828" evidence="1">
    <location>
        <begin position="31"/>
        <end position="121"/>
    </location>
</feature>
<protein>
    <recommendedName>
        <fullName evidence="5">DUF1828 domain-containing protein</fullName>
    </recommendedName>
</protein>
<dbReference type="PATRIC" id="fig|1007676.4.peg.1942"/>
<dbReference type="Pfam" id="PF08862">
    <property type="entry name" value="DUF1829"/>
    <property type="match status" value="1"/>
</dbReference>
<dbReference type="EMBL" id="CP012034">
    <property type="protein sequence ID" value="AKP67757.1"/>
    <property type="molecule type" value="Genomic_DNA"/>
</dbReference>
<organism evidence="3 4">
    <name type="scientific">Companilactobacillus ginsenosidimutans</name>
    <dbReference type="NCBI Taxonomy" id="1007676"/>
    <lineage>
        <taxon>Bacteria</taxon>
        <taxon>Bacillati</taxon>
        <taxon>Bacillota</taxon>
        <taxon>Bacilli</taxon>
        <taxon>Lactobacillales</taxon>
        <taxon>Lactobacillaceae</taxon>
        <taxon>Companilactobacillus</taxon>
    </lineage>
</organism>
<sequence>MNNMNWINEYTDWINKKCILNKFDGGDEIVTPFTNIIGDRIPIYVTVLSMERIRISDDGETLSNLILSGIRIENNAREKTLNSILKSFNIKKSNQNILELEGSSKDFASMSQKMIQAILRIDDLAMTRKSTINKMFNDKVINYFNEQEFGGLPNYRISGGSGNSYKVSYGLGKTKKHPVRLIQIINNPDFQRISTEIVTHNDVNNSSDFTNQNNTYIIIFNDSNSKISDKSNNVAIANGLKLIPWSNKEAIIDLR</sequence>
<dbReference type="OrthoDB" id="1321863at2"/>
<reference evidence="4" key="1">
    <citation type="submission" date="2015-07" db="EMBL/GenBank/DDBJ databases">
        <title>Lactobacillus ginsenosidimutans/EMML 3141/ whole genome sequencing.</title>
        <authorList>
            <person name="Kim M.K."/>
            <person name="Im W.-T."/>
            <person name="Srinivasan S."/>
            <person name="Lee J.-J."/>
        </authorList>
    </citation>
    <scope>NUCLEOTIDE SEQUENCE [LARGE SCALE GENOMIC DNA]</scope>
    <source>
        <strain evidence="4">EMML 3041</strain>
    </source>
</reference>
<dbReference type="InterPro" id="IPR014961">
    <property type="entry name" value="DUF1829"/>
</dbReference>
<dbReference type="Pfam" id="PF08861">
    <property type="entry name" value="DUF1828"/>
    <property type="match status" value="1"/>
</dbReference>
<dbReference type="KEGG" id="lgn:ABM34_09595"/>
<dbReference type="InterPro" id="IPR014960">
    <property type="entry name" value="DUF1828"/>
</dbReference>
<gene>
    <name evidence="3" type="ORF">ABM34_09595</name>
</gene>
<name>A0A0H4QII7_9LACO</name>
<evidence type="ECO:0000313" key="4">
    <source>
        <dbReference type="Proteomes" id="UP000036106"/>
    </source>
</evidence>
<evidence type="ECO:0000259" key="1">
    <source>
        <dbReference type="Pfam" id="PF08861"/>
    </source>
</evidence>
<accession>A0A0H4QII7</accession>
<feature type="domain" description="DUF1829" evidence="2">
    <location>
        <begin position="159"/>
        <end position="248"/>
    </location>
</feature>
<keyword evidence="4" id="KW-1185">Reference proteome</keyword>
<dbReference type="AlphaFoldDB" id="A0A0H4QII7"/>
<proteinExistence type="predicted"/>
<evidence type="ECO:0008006" key="5">
    <source>
        <dbReference type="Google" id="ProtNLM"/>
    </source>
</evidence>
<dbReference type="STRING" id="1007676.ABM34_09595"/>
<dbReference type="Proteomes" id="UP000036106">
    <property type="component" value="Chromosome"/>
</dbReference>
<evidence type="ECO:0000259" key="2">
    <source>
        <dbReference type="Pfam" id="PF08862"/>
    </source>
</evidence>